<comment type="caution">
    <text evidence="2">The sequence shown here is derived from an EMBL/GenBank/DDBJ whole genome shotgun (WGS) entry which is preliminary data.</text>
</comment>
<dbReference type="InterPro" id="IPR021214">
    <property type="entry name" value="DUF2568"/>
</dbReference>
<protein>
    <submittedName>
        <fullName evidence="2">YrdB family protein</fullName>
    </submittedName>
</protein>
<reference evidence="3" key="1">
    <citation type="journal article" date="2019" name="Int. J. Syst. Evol. Microbiol.">
        <title>The Global Catalogue of Microorganisms (GCM) 10K type strain sequencing project: providing services to taxonomists for standard genome sequencing and annotation.</title>
        <authorList>
            <consortium name="The Broad Institute Genomics Platform"/>
            <consortium name="The Broad Institute Genome Sequencing Center for Infectious Disease"/>
            <person name="Wu L."/>
            <person name="Ma J."/>
        </authorList>
    </citation>
    <scope>NUCLEOTIDE SEQUENCE [LARGE SCALE GENOMIC DNA]</scope>
    <source>
        <strain evidence="3">JCM 17442</strain>
    </source>
</reference>
<keyword evidence="1" id="KW-0812">Transmembrane</keyword>
<evidence type="ECO:0000256" key="1">
    <source>
        <dbReference type="SAM" id="Phobius"/>
    </source>
</evidence>
<keyword evidence="1" id="KW-1133">Transmembrane helix</keyword>
<dbReference type="EMBL" id="BAABAU010000001">
    <property type="protein sequence ID" value="GAA4266515.1"/>
    <property type="molecule type" value="Genomic_DNA"/>
</dbReference>
<feature type="transmembrane region" description="Helical" evidence="1">
    <location>
        <begin position="52"/>
        <end position="70"/>
    </location>
</feature>
<keyword evidence="1" id="KW-0472">Membrane</keyword>
<feature type="transmembrane region" description="Helical" evidence="1">
    <location>
        <begin position="28"/>
        <end position="46"/>
    </location>
</feature>
<evidence type="ECO:0000313" key="3">
    <source>
        <dbReference type="Proteomes" id="UP001501594"/>
    </source>
</evidence>
<feature type="transmembrane region" description="Helical" evidence="1">
    <location>
        <begin position="106"/>
        <end position="123"/>
    </location>
</feature>
<organism evidence="2 3">
    <name type="scientific">Frondihabitans peucedani</name>
    <dbReference type="NCBI Taxonomy" id="598626"/>
    <lineage>
        <taxon>Bacteria</taxon>
        <taxon>Bacillati</taxon>
        <taxon>Actinomycetota</taxon>
        <taxon>Actinomycetes</taxon>
        <taxon>Micrococcales</taxon>
        <taxon>Microbacteriaceae</taxon>
        <taxon>Frondihabitans</taxon>
    </lineage>
</organism>
<dbReference type="Pfam" id="PF10823">
    <property type="entry name" value="DUF2568"/>
    <property type="match status" value="1"/>
</dbReference>
<dbReference type="Proteomes" id="UP001501594">
    <property type="component" value="Unassembled WGS sequence"/>
</dbReference>
<keyword evidence="3" id="KW-1185">Reference proteome</keyword>
<proteinExistence type="predicted"/>
<gene>
    <name evidence="2" type="ORF">GCM10022256_21270</name>
</gene>
<dbReference type="RefSeq" id="WP_344795796.1">
    <property type="nucleotide sequence ID" value="NZ_BAABAU010000001.1"/>
</dbReference>
<accession>A0ABP8E3C0</accession>
<sequence>MFDTPRRRPGRGGGGSGQPIKANDVLRFFLELFAFFSLGFWGYLAWPFPFPGVFFLIGAPLFAMVLWGLFRSPRAPIKNDPVGKAVVEIAVMGSAVYAWFSLGYPLVGAVFGVLALVSGIVAFRRENAA</sequence>
<evidence type="ECO:0000313" key="2">
    <source>
        <dbReference type="EMBL" id="GAA4266515.1"/>
    </source>
</evidence>
<name>A0ABP8E3C0_9MICO</name>